<evidence type="ECO:0000256" key="4">
    <source>
        <dbReference type="ARBA" id="ARBA00022561"/>
    </source>
</evidence>
<organism evidence="6">
    <name type="scientific">Gokushovirinae environmental samples</name>
    <dbReference type="NCBI Taxonomy" id="1478972"/>
    <lineage>
        <taxon>Viruses</taxon>
        <taxon>Monodnaviria</taxon>
        <taxon>Sangervirae</taxon>
        <taxon>Phixviricota</taxon>
        <taxon>Malgrandaviricetes</taxon>
        <taxon>Petitvirales</taxon>
        <taxon>Microviridae</taxon>
        <taxon>environmental samples</taxon>
    </lineage>
</organism>
<evidence type="ECO:0000313" key="6">
    <source>
        <dbReference type="EMBL" id="AHN52674.1"/>
    </source>
</evidence>
<dbReference type="GO" id="GO:0005198">
    <property type="term" value="F:structural molecule activity"/>
    <property type="evidence" value="ECO:0007669"/>
    <property type="project" value="InterPro"/>
</dbReference>
<keyword evidence="3" id="KW-1140">T=1 icosahedral capsid protein</keyword>
<dbReference type="Gene3D" id="2.60.169.10">
    <property type="entry name" value="Microviridae F protein"/>
    <property type="match status" value="1"/>
</dbReference>
<dbReference type="SUPFAM" id="SSF88645">
    <property type="entry name" value="ssDNA viruses"/>
    <property type="match status" value="1"/>
</dbReference>
<evidence type="ECO:0000256" key="3">
    <source>
        <dbReference type="ARBA" id="ARBA00022431"/>
    </source>
</evidence>
<dbReference type="Pfam" id="PF02305">
    <property type="entry name" value="Phage_F"/>
    <property type="match status" value="1"/>
</dbReference>
<accession>X2J5T5</accession>
<evidence type="ECO:0000256" key="5">
    <source>
        <dbReference type="ARBA" id="ARBA00022844"/>
    </source>
</evidence>
<evidence type="ECO:0000256" key="2">
    <source>
        <dbReference type="ARBA" id="ARBA00009963"/>
    </source>
</evidence>
<evidence type="ECO:0000256" key="1">
    <source>
        <dbReference type="ARBA" id="ARBA00004328"/>
    </source>
</evidence>
<comment type="subcellular location">
    <subcellularLocation>
        <location evidence="1">Virion</location>
    </subcellularLocation>
</comment>
<name>X2J5T5_9VIRU</name>
<feature type="non-terminal residue" evidence="6">
    <location>
        <position position="1"/>
    </location>
</feature>
<sequence length="231" mass="25257">PGPQKGDDVATPLAGSAVVKGIGKLNRNNTATNVSVYESDLSHPTYAEAAIIGDDVSTDHYHYSELQVSGGYRYLDIRADLTSASSATINEIRESFQIQKLLERDAIGGSRYSEIVKSHFGVDFIDASYRPEFLGGDSTSIQVSQVPQTTPTSGGEVKGSLAAYGTLALSDRGFTKSFTEHCLVIGLVNVRADLTYQQGLNRMWSRQTRYDFYMPVFAHLGEQAVLNKEIY</sequence>
<proteinExistence type="inferred from homology"/>
<dbReference type="InterPro" id="IPR037002">
    <property type="entry name" value="Microviridae_protein_F_sf"/>
</dbReference>
<dbReference type="InterPro" id="IPR016184">
    <property type="entry name" value="Capsid/spike_ssDNA_virus"/>
</dbReference>
<dbReference type="InterPro" id="IPR003514">
    <property type="entry name" value="Microviridae_protein_F"/>
</dbReference>
<reference evidence="6" key="1">
    <citation type="submission" date="2013-09" db="EMBL/GenBank/DDBJ databases">
        <authorList>
            <person name="Hopkins M.S."/>
            <person name="Breitbart M."/>
        </authorList>
    </citation>
    <scope>NUCLEOTIDE SEQUENCE</scope>
</reference>
<dbReference type="GO" id="GO:0039615">
    <property type="term" value="C:T=1 icosahedral viral capsid"/>
    <property type="evidence" value="ECO:0007669"/>
    <property type="project" value="UniProtKB-KW"/>
</dbReference>
<feature type="non-terminal residue" evidence="6">
    <location>
        <position position="231"/>
    </location>
</feature>
<protein>
    <submittedName>
        <fullName evidence="6">Major capsid protein</fullName>
    </submittedName>
</protein>
<keyword evidence="4" id="KW-0167">Capsid protein</keyword>
<keyword evidence="5" id="KW-0946">Virion</keyword>
<reference evidence="6" key="2">
    <citation type="journal article" date="2014" name="ISME J.">
        <title>Diversity of environmental single-stranded DNA phages revealed by PCR amplification of the partial major capsid protein.</title>
        <authorList>
            <person name="Hopkins M."/>
            <person name="Kailasan S."/>
            <person name="Cohen A."/>
            <person name="Roux S."/>
            <person name="Tucker K.P."/>
            <person name="Shevenell A."/>
            <person name="Agbandje-McKenna M."/>
            <person name="Breitbart M."/>
        </authorList>
    </citation>
    <scope>NUCLEOTIDE SEQUENCE</scope>
</reference>
<comment type="similarity">
    <text evidence="2">Belongs to the microviridae F protein family.</text>
</comment>
<dbReference type="EMBL" id="KF689274">
    <property type="protein sequence ID" value="AHN52674.1"/>
    <property type="molecule type" value="Genomic_DNA"/>
</dbReference>